<dbReference type="EMBL" id="BX294156">
    <property type="protein sequence ID" value="CAD77996.1"/>
    <property type="molecule type" value="Genomic_DNA"/>
</dbReference>
<feature type="compositionally biased region" description="Polar residues" evidence="1">
    <location>
        <begin position="47"/>
        <end position="58"/>
    </location>
</feature>
<name>Q7UHH6_RHOBA</name>
<organism evidence="2 3">
    <name type="scientific">Rhodopirellula baltica (strain DSM 10527 / NCIMB 13988 / SH1)</name>
    <dbReference type="NCBI Taxonomy" id="243090"/>
    <lineage>
        <taxon>Bacteria</taxon>
        <taxon>Pseudomonadati</taxon>
        <taxon>Planctomycetota</taxon>
        <taxon>Planctomycetia</taxon>
        <taxon>Pirellulales</taxon>
        <taxon>Pirellulaceae</taxon>
        <taxon>Rhodopirellula</taxon>
    </lineage>
</organism>
<dbReference type="STRING" id="243090.RB13198"/>
<keyword evidence="3" id="KW-1185">Reference proteome</keyword>
<gene>
    <name evidence="2" type="ordered locus">RB13198</name>
</gene>
<evidence type="ECO:0000256" key="1">
    <source>
        <dbReference type="SAM" id="MobiDB-lite"/>
    </source>
</evidence>
<feature type="region of interest" description="Disordered" evidence="1">
    <location>
        <begin position="47"/>
        <end position="76"/>
    </location>
</feature>
<proteinExistence type="predicted"/>
<dbReference type="EnsemblBacteria" id="CAD77996">
    <property type="protein sequence ID" value="CAD77996"/>
    <property type="gene ID" value="RB13198"/>
</dbReference>
<dbReference type="KEGG" id="rba:RB13198"/>
<sequence>MRARSRGFGCGGVFDRRGSGRIGIRLGRCNLARRKCSHDIQTETMMNRNAARTNVNMSPPQPMELSDPLTSPKRSESSSKVLTHWWMERMADVGESHFILSRYAGVIRYVSRLAFAAVPTQNRG</sequence>
<evidence type="ECO:0000313" key="3">
    <source>
        <dbReference type="Proteomes" id="UP000001025"/>
    </source>
</evidence>
<dbReference type="InParanoid" id="Q7UHH6"/>
<reference evidence="2 3" key="1">
    <citation type="journal article" date="2003" name="Proc. Natl. Acad. Sci. U.S.A.">
        <title>Complete genome sequence of the marine planctomycete Pirellula sp. strain 1.</title>
        <authorList>
            <person name="Gloeckner F.O."/>
            <person name="Kube M."/>
            <person name="Bauer M."/>
            <person name="Teeling H."/>
            <person name="Lombardot T."/>
            <person name="Ludwig W."/>
            <person name="Gade D."/>
            <person name="Beck A."/>
            <person name="Borzym K."/>
            <person name="Heitmann K."/>
            <person name="Rabus R."/>
            <person name="Schlesner H."/>
            <person name="Amann R."/>
            <person name="Reinhardt R."/>
        </authorList>
    </citation>
    <scope>NUCLEOTIDE SEQUENCE [LARGE SCALE GENOMIC DNA]</scope>
    <source>
        <strain evidence="3">DSM 10527 / NCIMB 13988 / SH1</strain>
    </source>
</reference>
<dbReference type="HOGENOM" id="CLU_2002094_0_0_0"/>
<protein>
    <submittedName>
        <fullName evidence="2">Uncharacterized protein</fullName>
    </submittedName>
</protein>
<dbReference type="Proteomes" id="UP000001025">
    <property type="component" value="Chromosome"/>
</dbReference>
<accession>Q7UHH6</accession>
<evidence type="ECO:0000313" key="2">
    <source>
        <dbReference type="EMBL" id="CAD77996.1"/>
    </source>
</evidence>
<dbReference type="AlphaFoldDB" id="Q7UHH6"/>